<dbReference type="CDD" id="cd00397">
    <property type="entry name" value="DNA_BRE_C"/>
    <property type="match status" value="1"/>
</dbReference>
<dbReference type="InterPro" id="IPR002104">
    <property type="entry name" value="Integrase_catalytic"/>
</dbReference>
<dbReference type="Pfam" id="PF00589">
    <property type="entry name" value="Phage_integrase"/>
    <property type="match status" value="1"/>
</dbReference>
<reference evidence="3 4" key="1">
    <citation type="submission" date="2024-03" db="EMBL/GenBank/DDBJ databases">
        <title>Novel species of the genus Variovorax.</title>
        <authorList>
            <person name="Liu Q."/>
            <person name="Xin Y.-H."/>
        </authorList>
    </citation>
    <scope>NUCLEOTIDE SEQUENCE [LARGE SCALE GENOMIC DNA]</scope>
    <source>
        <strain evidence="3 4">KACC 18899</strain>
    </source>
</reference>
<proteinExistence type="predicted"/>
<keyword evidence="4" id="KW-1185">Reference proteome</keyword>
<evidence type="ECO:0000313" key="3">
    <source>
        <dbReference type="EMBL" id="MEJ8815228.1"/>
    </source>
</evidence>
<gene>
    <name evidence="3" type="ORF">WKW77_29460</name>
</gene>
<organism evidence="3 4">
    <name type="scientific">Variovorax ureilyticus</name>
    <dbReference type="NCBI Taxonomy" id="1836198"/>
    <lineage>
        <taxon>Bacteria</taxon>
        <taxon>Pseudomonadati</taxon>
        <taxon>Pseudomonadota</taxon>
        <taxon>Betaproteobacteria</taxon>
        <taxon>Burkholderiales</taxon>
        <taxon>Comamonadaceae</taxon>
        <taxon>Variovorax</taxon>
    </lineage>
</organism>
<dbReference type="Proteomes" id="UP001365846">
    <property type="component" value="Unassembled WGS sequence"/>
</dbReference>
<comment type="caution">
    <text evidence="3">The sequence shown here is derived from an EMBL/GenBank/DDBJ whole genome shotgun (WGS) entry which is preliminary data.</text>
</comment>
<dbReference type="SUPFAM" id="SSF56349">
    <property type="entry name" value="DNA breaking-rejoining enzymes"/>
    <property type="match status" value="1"/>
</dbReference>
<evidence type="ECO:0000259" key="2">
    <source>
        <dbReference type="PROSITE" id="PS51898"/>
    </source>
</evidence>
<accession>A0ABU8VNJ4</accession>
<name>A0ABU8VNJ4_9BURK</name>
<evidence type="ECO:0000256" key="1">
    <source>
        <dbReference type="ARBA" id="ARBA00023172"/>
    </source>
</evidence>
<dbReference type="InterPro" id="IPR013762">
    <property type="entry name" value="Integrase-like_cat_sf"/>
</dbReference>
<sequence length="346" mass="38732">MSRTTSSLSLFDDAPPSGAAKGFEEAFAAWVADQRDMGTLRRPGGTEVYRAMWESFSHWCLGQTPRVTVANLSLQDLQAYQAARFGRKAPDRALSPRYVLRLMRLIDRVLRHRAAQTDSLPNTAAADWIAANPEVRYADAEREDPLPEYLSIAEARQLIAYLSSARPRPGRSRDALAAMTWQEVRNRTSVALQLGAGLTPGDVRALTLESPVLQGARIRGQPWKLQVPGNGTSQPRETPIAAWAAQLLQYWLQVREEARVAGVFLFPSTRTGKPWLADSQYKNARDVLELAGMESREGGSFRLRHTFAIRQLRRGTSPEQVARWMGVEPAEMKRYERVLPAHVEVV</sequence>
<dbReference type="RefSeq" id="WP_340360444.1">
    <property type="nucleotide sequence ID" value="NZ_JBBKZU010000018.1"/>
</dbReference>
<dbReference type="EMBL" id="JBBKZU010000018">
    <property type="protein sequence ID" value="MEJ8815228.1"/>
    <property type="molecule type" value="Genomic_DNA"/>
</dbReference>
<feature type="domain" description="Tyr recombinase" evidence="2">
    <location>
        <begin position="145"/>
        <end position="346"/>
    </location>
</feature>
<dbReference type="PROSITE" id="PS51898">
    <property type="entry name" value="TYR_RECOMBINASE"/>
    <property type="match status" value="1"/>
</dbReference>
<dbReference type="Gene3D" id="1.10.443.10">
    <property type="entry name" value="Intergrase catalytic core"/>
    <property type="match status" value="1"/>
</dbReference>
<evidence type="ECO:0000313" key="4">
    <source>
        <dbReference type="Proteomes" id="UP001365846"/>
    </source>
</evidence>
<protein>
    <submittedName>
        <fullName evidence="3">Site-specific integrase</fullName>
    </submittedName>
</protein>
<keyword evidence="1" id="KW-0233">DNA recombination</keyword>
<dbReference type="InterPro" id="IPR011010">
    <property type="entry name" value="DNA_brk_join_enz"/>
</dbReference>